<keyword evidence="3 7" id="KW-0347">Helicase</keyword>
<accession>V8FUP9</accession>
<dbReference type="InterPro" id="IPR027417">
    <property type="entry name" value="P-loop_NTPase"/>
</dbReference>
<dbReference type="PROSITE" id="PS51192">
    <property type="entry name" value="HELICASE_ATP_BIND_1"/>
    <property type="match status" value="1"/>
</dbReference>
<feature type="domain" description="Helicase C-terminal" evidence="6">
    <location>
        <begin position="691"/>
        <end position="879"/>
    </location>
</feature>
<evidence type="ECO:0000256" key="4">
    <source>
        <dbReference type="ARBA" id="ARBA00022840"/>
    </source>
</evidence>
<dbReference type="SMART" id="SM00487">
    <property type="entry name" value="DEXDc"/>
    <property type="match status" value="1"/>
</dbReference>
<proteinExistence type="predicted"/>
<dbReference type="Pfam" id="PF00176">
    <property type="entry name" value="SNF2-rel_dom"/>
    <property type="match status" value="1"/>
</dbReference>
<dbReference type="GO" id="GO:0004386">
    <property type="term" value="F:helicase activity"/>
    <property type="evidence" value="ECO:0007669"/>
    <property type="project" value="UniProtKB-KW"/>
</dbReference>
<reference evidence="7 8" key="1">
    <citation type="submission" date="2013-11" db="EMBL/GenBank/DDBJ databases">
        <title>Genomic analysis of Pelistega sp. HM-7.</title>
        <authorList>
            <person name="Kumbhare S.V."/>
            <person name="Shetty S.A."/>
            <person name="Sharma O."/>
            <person name="Dhotre D.P."/>
        </authorList>
    </citation>
    <scope>NUCLEOTIDE SEQUENCE [LARGE SCALE GENOMIC DNA]</scope>
    <source>
        <strain evidence="7 8">HM-7</strain>
    </source>
</reference>
<evidence type="ECO:0000256" key="2">
    <source>
        <dbReference type="ARBA" id="ARBA00022801"/>
    </source>
</evidence>
<dbReference type="GO" id="GO:0031297">
    <property type="term" value="P:replication fork processing"/>
    <property type="evidence" value="ECO:0007669"/>
    <property type="project" value="TreeGrafter"/>
</dbReference>
<evidence type="ECO:0000313" key="8">
    <source>
        <dbReference type="Proteomes" id="UP000018766"/>
    </source>
</evidence>
<dbReference type="InterPro" id="IPR000330">
    <property type="entry name" value="SNF2_N"/>
</dbReference>
<organism evidence="7 8">
    <name type="scientific">Pelistega indica</name>
    <dbReference type="NCBI Taxonomy" id="1414851"/>
    <lineage>
        <taxon>Bacteria</taxon>
        <taxon>Pseudomonadati</taxon>
        <taxon>Pseudomonadota</taxon>
        <taxon>Betaproteobacteria</taxon>
        <taxon>Burkholderiales</taxon>
        <taxon>Alcaligenaceae</taxon>
        <taxon>Pelistega</taxon>
    </lineage>
</organism>
<dbReference type="EMBL" id="AYSV01000113">
    <property type="protein sequence ID" value="ETD67885.1"/>
    <property type="molecule type" value="Genomic_DNA"/>
</dbReference>
<protein>
    <submittedName>
        <fullName evidence="7">Helicase</fullName>
    </submittedName>
</protein>
<dbReference type="PANTHER" id="PTHR45766">
    <property type="entry name" value="DNA ANNEALING HELICASE AND ENDONUCLEASE ZRANB3 FAMILY MEMBER"/>
    <property type="match status" value="1"/>
</dbReference>
<dbReference type="CDD" id="cd18793">
    <property type="entry name" value="SF2_C_SNF"/>
    <property type="match status" value="1"/>
</dbReference>
<keyword evidence="8" id="KW-1185">Reference proteome</keyword>
<dbReference type="Gene3D" id="3.40.50.300">
    <property type="entry name" value="P-loop containing nucleotide triphosphate hydrolases"/>
    <property type="match status" value="1"/>
</dbReference>
<keyword evidence="1" id="KW-0547">Nucleotide-binding</keyword>
<dbReference type="SMART" id="SM00490">
    <property type="entry name" value="HELICc"/>
    <property type="match status" value="1"/>
</dbReference>
<dbReference type="InterPro" id="IPR014001">
    <property type="entry name" value="Helicase_ATP-bd"/>
</dbReference>
<dbReference type="Pfam" id="PF00271">
    <property type="entry name" value="Helicase_C"/>
    <property type="match status" value="1"/>
</dbReference>
<evidence type="ECO:0000256" key="3">
    <source>
        <dbReference type="ARBA" id="ARBA00022806"/>
    </source>
</evidence>
<sequence length="1087" mass="124646">MIKLIDNINTTLADDLKQSLDANSRLKIAASYFSIYAYEALKKELENIDELQFLFTSPTFTTETATQHKLKENREFIIPKQKREKGIYGTEFEIHLKNKLTQKAIARECADWIKRKVRIKSNITQDWLPEFIVEQNTTDSLYTGIQGFTPIGLGQERGNTLANFVQKIQEPTIAQSYISKFNQIWTDPETIRDVTEEVIRHIESVYQENAPQRIYFLMLINIFKDFLENINEDVLPNDLTGYQNTLIWKKLFNFQKDAATGIINKLENFNGCILADSVGLGKTFTALAVIKYYELRNKSVLVLCPKKLSSNWTTYKGNRITNIFEKDRFRYDVLYHTDLSRTSGHTLDMNLSEINWGNYDLVVIDESHNFRNRDYFKDRETRYERLMNQVIRAGVKTKVLMLSATPVNNKFTDLKNQLALAYEGDPDQLAQKLDVSRDIETIFRRAQAAFNTWSTLPPERRTPKAILGTLDFDFFKLLDSVTIARSRKHIQTFYDTRDIGQFPTRLAPISIQSPLSHEEDTISMSTIASHLTDLKMAVYAPMNYILPSCMKKYADQFDTLVGHSRFKQVDREKSLQALMRINLLKRLESSVHSFRLTLQGIATNIANVLESIRNFEDNRQITDLKLSTELGFEEETEESNDFMIGGTLKIHLADMDIITWKDVLSQDLKTITSLINAIAPISPDKDTKLQNLKQHIINKRQNPINPGNGKVIIFTAFADTANYLYEHLSDFMLENYQVHSALITGSTNPKSTIKSRKNSREHYDMQGLLTLFSPLSKQKADIFPTEDRELDLLIATDCISEGQNLQDCDYLINYDIHWNPVRIIQRFGRVDRIGSKNEVIQLVNYWPDITLDEYIKLRERVEGRMVIVDVAATGDDNVLSSKANDIAYRHEQLKRLQHEVLDLEDTNTGVSITDLGLNDFRMDLLSYLEQYPNIKTLPSGLHTVIPANPSVGLVPGVIFLLRVRDIKLAPTTQNPLYPYYLVYISEQGEVVHTHQQAKNLLDLARQGCHHASQPIPEAYTPFNKRTKDGSHMQQYSEYLDIAINAIQESKAESDIASLFNGTQTTALEGNVSGLNDFELINFIVIEG</sequence>
<name>V8FUP9_9BURK</name>
<dbReference type="InterPro" id="IPR057342">
    <property type="entry name" value="DEXDc_RapA"/>
</dbReference>
<dbReference type="Proteomes" id="UP000018766">
    <property type="component" value="Unassembled WGS sequence"/>
</dbReference>
<dbReference type="GO" id="GO:0016787">
    <property type="term" value="F:hydrolase activity"/>
    <property type="evidence" value="ECO:0007669"/>
    <property type="project" value="UniProtKB-KW"/>
</dbReference>
<dbReference type="InterPro" id="IPR038718">
    <property type="entry name" value="SNF2-like_sf"/>
</dbReference>
<keyword evidence="2" id="KW-0378">Hydrolase</keyword>
<dbReference type="GO" id="GO:0006281">
    <property type="term" value="P:DNA repair"/>
    <property type="evidence" value="ECO:0007669"/>
    <property type="project" value="TreeGrafter"/>
</dbReference>
<comment type="caution">
    <text evidence="7">The sequence shown here is derived from an EMBL/GenBank/DDBJ whole genome shotgun (WGS) entry which is preliminary data.</text>
</comment>
<dbReference type="PATRIC" id="fig|1414851.3.peg.2257"/>
<dbReference type="CDD" id="cd18011">
    <property type="entry name" value="DEXDc_RapA"/>
    <property type="match status" value="1"/>
</dbReference>
<dbReference type="InterPro" id="IPR001650">
    <property type="entry name" value="Helicase_C-like"/>
</dbReference>
<dbReference type="AlphaFoldDB" id="V8FUP9"/>
<dbReference type="PROSITE" id="PS51194">
    <property type="entry name" value="HELICASE_CTER"/>
    <property type="match status" value="1"/>
</dbReference>
<evidence type="ECO:0000259" key="5">
    <source>
        <dbReference type="PROSITE" id="PS51192"/>
    </source>
</evidence>
<evidence type="ECO:0000256" key="1">
    <source>
        <dbReference type="ARBA" id="ARBA00022741"/>
    </source>
</evidence>
<feature type="domain" description="Helicase ATP-binding" evidence="5">
    <location>
        <begin position="263"/>
        <end position="424"/>
    </location>
</feature>
<dbReference type="GO" id="GO:0005524">
    <property type="term" value="F:ATP binding"/>
    <property type="evidence" value="ECO:0007669"/>
    <property type="project" value="UniProtKB-KW"/>
</dbReference>
<dbReference type="CDD" id="cd10311">
    <property type="entry name" value="PLDc_N_DEXD_c"/>
    <property type="match status" value="1"/>
</dbReference>
<evidence type="ECO:0000313" key="7">
    <source>
        <dbReference type="EMBL" id="ETD67885.1"/>
    </source>
</evidence>
<gene>
    <name evidence="7" type="ORF">V757_10805</name>
</gene>
<keyword evidence="4" id="KW-0067">ATP-binding</keyword>
<dbReference type="Gene3D" id="3.40.50.10810">
    <property type="entry name" value="Tandem AAA-ATPase domain"/>
    <property type="match status" value="1"/>
</dbReference>
<evidence type="ECO:0000259" key="6">
    <source>
        <dbReference type="PROSITE" id="PS51194"/>
    </source>
</evidence>
<dbReference type="PANTHER" id="PTHR45766:SF6">
    <property type="entry name" value="SWI_SNF-RELATED MATRIX-ASSOCIATED ACTIN-DEPENDENT REGULATOR OF CHROMATIN SUBFAMILY A-LIKE PROTEIN 1"/>
    <property type="match status" value="1"/>
</dbReference>
<dbReference type="SUPFAM" id="SSF52540">
    <property type="entry name" value="P-loop containing nucleoside triphosphate hydrolases"/>
    <property type="match status" value="1"/>
</dbReference>
<dbReference type="RefSeq" id="WP_023952623.1">
    <property type="nucleotide sequence ID" value="NZ_AYSV01000113.1"/>
</dbReference>
<dbReference type="InterPro" id="IPR049730">
    <property type="entry name" value="SNF2/RAD54-like_C"/>
</dbReference>